<keyword evidence="3" id="KW-1185">Reference proteome</keyword>
<sequence>MAEEFDVTARLTEGGPAVETVQQYVWACHQIGYQHPDLTAHAVQIQDRYGAEHGMDLAALHSDWLAFEDVVRAAHDALAVQDRQLSVLSTAWQGSVARASRDFLRRHGEASAAVAAAARTAAEALGALRESLWRSVDAKVDAVVAIDDRAQAHRAEWLAAAATVTTGVGDRAVAAELIDQQVKPFVDSSIRSDWLTAMRTATSSVTGAYERAAAEIAAEHDPVFELPGDLGLTWTSPPPYIHRDTGVDERLPGPGTAGPAITAPAAWSPIPAAAAAPLLPAPPAAPGPVALPPEIPAGPAAPSMPPMPPMPSLGGMGSGMPDFGGGLPGLGQQFADMLSGLLGGADSVETEVPDLDVPELDATEEEEDAADDEEAAPDEDAEEDVIEERPAEEVYEGTSELPADPADPAPVPTPAPPPAEPMPPADLLSADQVAAEQTPCAIAAGELPQVGDPPQ</sequence>
<dbReference type="PRINTS" id="PR01218">
    <property type="entry name" value="PSTLEXTENSIN"/>
</dbReference>
<feature type="compositionally biased region" description="Acidic residues" evidence="1">
    <location>
        <begin position="361"/>
        <end position="386"/>
    </location>
</feature>
<reference evidence="2 3" key="1">
    <citation type="submission" date="2021-08" db="EMBL/GenBank/DDBJ databases">
        <title>Draft genome sequence of Mycolicibacterium sp. NGTWS1702 strain.</title>
        <authorList>
            <person name="Matsumoto M."/>
            <person name="Tang B.C.C."/>
            <person name="Machida Y."/>
            <person name="Matoyama H."/>
            <person name="Kishihara T."/>
            <person name="Sato S."/>
            <person name="Kondo I."/>
            <person name="Sano M."/>
            <person name="Kato G."/>
        </authorList>
    </citation>
    <scope>NUCLEOTIDE SEQUENCE [LARGE SCALE GENOMIC DNA]</scope>
    <source>
        <strain evidence="2 3">NGTWSNA01</strain>
    </source>
</reference>
<gene>
    <name evidence="2" type="ORF">NGTWS1702_30440</name>
</gene>
<evidence type="ECO:0000313" key="3">
    <source>
        <dbReference type="Proteomes" id="UP001060504"/>
    </source>
</evidence>
<name>A0ABQ4V3S5_9MYCO</name>
<feature type="compositionally biased region" description="Pro residues" evidence="1">
    <location>
        <begin position="405"/>
        <end position="424"/>
    </location>
</feature>
<accession>A0ABQ4V3S5</accession>
<comment type="caution">
    <text evidence="2">The sequence shown here is derived from an EMBL/GenBank/DDBJ whole genome shotgun (WGS) entry which is preliminary data.</text>
</comment>
<evidence type="ECO:0000256" key="1">
    <source>
        <dbReference type="SAM" id="MobiDB-lite"/>
    </source>
</evidence>
<dbReference type="Proteomes" id="UP001060504">
    <property type="component" value="Unassembled WGS sequence"/>
</dbReference>
<dbReference type="InterPro" id="IPR003882">
    <property type="entry name" value="Pistil_extensin"/>
</dbReference>
<evidence type="ECO:0000313" key="2">
    <source>
        <dbReference type="EMBL" id="GJF08383.1"/>
    </source>
</evidence>
<feature type="region of interest" description="Disordered" evidence="1">
    <location>
        <begin position="361"/>
        <end position="426"/>
    </location>
</feature>
<proteinExistence type="predicted"/>
<dbReference type="EMBL" id="BPRH01003181">
    <property type="protein sequence ID" value="GJF08383.1"/>
    <property type="molecule type" value="Genomic_DNA"/>
</dbReference>
<organism evidence="2 3">
    <name type="scientific">Mycolicibacterium cyprinidarum</name>
    <dbReference type="NCBI Taxonomy" id="2860311"/>
    <lineage>
        <taxon>Bacteria</taxon>
        <taxon>Bacillati</taxon>
        <taxon>Actinomycetota</taxon>
        <taxon>Actinomycetes</taxon>
        <taxon>Mycobacteriales</taxon>
        <taxon>Mycobacteriaceae</taxon>
        <taxon>Mycolicibacterium</taxon>
    </lineage>
</organism>
<protein>
    <submittedName>
        <fullName evidence="2">Uncharacterized protein</fullName>
    </submittedName>
</protein>